<dbReference type="InterPro" id="IPR003765">
    <property type="entry name" value="NO3_reductase_chaperone_NarJ"/>
</dbReference>
<protein>
    <submittedName>
        <fullName evidence="3">Nitrate reductase molybdenum cofactor assembly chaperone</fullName>
    </submittedName>
</protein>
<dbReference type="PANTHER" id="PTHR43680:SF2">
    <property type="entry name" value="NITRATE REDUCTASE MOLYBDENUM COFACTOR ASSEMBLY CHAPERONE NARJ"/>
    <property type="match status" value="1"/>
</dbReference>
<accession>A0ABW0YWE8</accession>
<dbReference type="InterPro" id="IPR020945">
    <property type="entry name" value="DMSO/NO3_reduct_chaperone"/>
</dbReference>
<feature type="region of interest" description="Disordered" evidence="2">
    <location>
        <begin position="185"/>
        <end position="207"/>
    </location>
</feature>
<keyword evidence="4" id="KW-1185">Reference proteome</keyword>
<evidence type="ECO:0000313" key="3">
    <source>
        <dbReference type="EMBL" id="MFC5720875.1"/>
    </source>
</evidence>
<keyword evidence="1" id="KW-0534">Nitrate assimilation</keyword>
<gene>
    <name evidence="3" type="primary">narJ</name>
    <name evidence="3" type="ORF">ACFP1Z_11925</name>
</gene>
<dbReference type="RefSeq" id="WP_390316064.1">
    <property type="nucleotide sequence ID" value="NZ_JBHSPB010000006.1"/>
</dbReference>
<proteinExistence type="predicted"/>
<dbReference type="EMBL" id="JBHSPB010000006">
    <property type="protein sequence ID" value="MFC5720875.1"/>
    <property type="molecule type" value="Genomic_DNA"/>
</dbReference>
<dbReference type="SUPFAM" id="SSF89155">
    <property type="entry name" value="TorD-like"/>
    <property type="match status" value="1"/>
</dbReference>
<dbReference type="Proteomes" id="UP001596083">
    <property type="component" value="Unassembled WGS sequence"/>
</dbReference>
<dbReference type="Pfam" id="PF02613">
    <property type="entry name" value="Nitrate_red_del"/>
    <property type="match status" value="1"/>
</dbReference>
<evidence type="ECO:0000256" key="2">
    <source>
        <dbReference type="SAM" id="MobiDB-lite"/>
    </source>
</evidence>
<dbReference type="NCBIfam" id="TIGR00684">
    <property type="entry name" value="narJ"/>
    <property type="match status" value="1"/>
</dbReference>
<sequence>MTRADVHTPRAWQAQSLLLAYPDEQFHRHWLPLARRAAATLPQRVAAPLLVFADHVGTRAPQDLAADYVATFDQRRRCCPYLTYYAHGDTRRRGPALLRLKQTYVAAGWRLVGDELPDHLAVVLEFAAAAGTHEGRRLLGEHRAGIELLRLALHGAGSPWHHVLDSLHATLPALSGDEHTAVARLAAEGPPEEQVGTAAPSAPPPSP</sequence>
<dbReference type="Gene3D" id="1.10.3480.10">
    <property type="entry name" value="TorD-like"/>
    <property type="match status" value="1"/>
</dbReference>
<name>A0ABW0YWE8_9ACTN</name>
<comment type="caution">
    <text evidence="3">The sequence shown here is derived from an EMBL/GenBank/DDBJ whole genome shotgun (WGS) entry which is preliminary data.</text>
</comment>
<dbReference type="PANTHER" id="PTHR43680">
    <property type="entry name" value="NITRATE REDUCTASE MOLYBDENUM COFACTOR ASSEMBLY CHAPERONE"/>
    <property type="match status" value="1"/>
</dbReference>
<evidence type="ECO:0000313" key="4">
    <source>
        <dbReference type="Proteomes" id="UP001596083"/>
    </source>
</evidence>
<organism evidence="3 4">
    <name type="scientific">Streptomyces gamaensis</name>
    <dbReference type="NCBI Taxonomy" id="1763542"/>
    <lineage>
        <taxon>Bacteria</taxon>
        <taxon>Bacillati</taxon>
        <taxon>Actinomycetota</taxon>
        <taxon>Actinomycetes</taxon>
        <taxon>Kitasatosporales</taxon>
        <taxon>Streptomycetaceae</taxon>
        <taxon>Streptomyces</taxon>
    </lineage>
</organism>
<dbReference type="InterPro" id="IPR036411">
    <property type="entry name" value="TorD-like_sf"/>
</dbReference>
<reference evidence="4" key="1">
    <citation type="journal article" date="2019" name="Int. J. Syst. Evol. Microbiol.">
        <title>The Global Catalogue of Microorganisms (GCM) 10K type strain sequencing project: providing services to taxonomists for standard genome sequencing and annotation.</title>
        <authorList>
            <consortium name="The Broad Institute Genomics Platform"/>
            <consortium name="The Broad Institute Genome Sequencing Center for Infectious Disease"/>
            <person name="Wu L."/>
            <person name="Ma J."/>
        </authorList>
    </citation>
    <scope>NUCLEOTIDE SEQUENCE [LARGE SCALE GENOMIC DNA]</scope>
    <source>
        <strain evidence="4">CGMCC 4.7304</strain>
    </source>
</reference>
<evidence type="ECO:0000256" key="1">
    <source>
        <dbReference type="ARBA" id="ARBA00023063"/>
    </source>
</evidence>